<dbReference type="SUPFAM" id="SSF51735">
    <property type="entry name" value="NAD(P)-binding Rossmann-fold domains"/>
    <property type="match status" value="1"/>
</dbReference>
<reference evidence="3 4" key="1">
    <citation type="submission" date="2018-10" db="EMBL/GenBank/DDBJ databases">
        <title>Fifty Aureobasidium pullulans genomes reveal a recombining polyextremotolerant generalist.</title>
        <authorList>
            <person name="Gostincar C."/>
            <person name="Turk M."/>
            <person name="Zajc J."/>
            <person name="Gunde-Cimerman N."/>
        </authorList>
    </citation>
    <scope>NUCLEOTIDE SEQUENCE [LARGE SCALE GENOMIC DNA]</scope>
    <source>
        <strain evidence="3 4">EXF-10081</strain>
    </source>
</reference>
<dbReference type="InterPro" id="IPR036291">
    <property type="entry name" value="NAD(P)-bd_dom_sf"/>
</dbReference>
<dbReference type="InterPro" id="IPR004104">
    <property type="entry name" value="Gfo/Idh/MocA-like_OxRdtase_C"/>
</dbReference>
<dbReference type="InterPro" id="IPR000683">
    <property type="entry name" value="Gfo/Idh/MocA-like_OxRdtase_N"/>
</dbReference>
<gene>
    <name evidence="3" type="ORF">D6D12_06801</name>
</gene>
<dbReference type="EMBL" id="QZAT01000095">
    <property type="protein sequence ID" value="THX25617.1"/>
    <property type="molecule type" value="Genomic_DNA"/>
</dbReference>
<name>A0AB74JP86_AURPU</name>
<dbReference type="GO" id="GO:0000166">
    <property type="term" value="F:nucleotide binding"/>
    <property type="evidence" value="ECO:0007669"/>
    <property type="project" value="InterPro"/>
</dbReference>
<dbReference type="Proteomes" id="UP000310374">
    <property type="component" value="Unassembled WGS sequence"/>
</dbReference>
<evidence type="ECO:0000259" key="2">
    <source>
        <dbReference type="Pfam" id="PF02894"/>
    </source>
</evidence>
<dbReference type="PANTHER" id="PTHR43377">
    <property type="entry name" value="BILIVERDIN REDUCTASE A"/>
    <property type="match status" value="1"/>
</dbReference>
<proteinExistence type="predicted"/>
<feature type="domain" description="Gfo/Idh/MocA-like oxidoreductase C-terminal" evidence="2">
    <location>
        <begin position="255"/>
        <end position="315"/>
    </location>
</feature>
<dbReference type="Pfam" id="PF02894">
    <property type="entry name" value="GFO_IDH_MocA_C"/>
    <property type="match status" value="1"/>
</dbReference>
<dbReference type="SUPFAM" id="SSF55347">
    <property type="entry name" value="Glyceraldehyde-3-phosphate dehydrogenase-like, C-terminal domain"/>
    <property type="match status" value="1"/>
</dbReference>
<evidence type="ECO:0000313" key="4">
    <source>
        <dbReference type="Proteomes" id="UP000310374"/>
    </source>
</evidence>
<evidence type="ECO:0000259" key="1">
    <source>
        <dbReference type="Pfam" id="PF01408"/>
    </source>
</evidence>
<organism evidence="3 4">
    <name type="scientific">Aureobasidium pullulans</name>
    <name type="common">Black yeast</name>
    <name type="synonym">Pullularia pullulans</name>
    <dbReference type="NCBI Taxonomy" id="5580"/>
    <lineage>
        <taxon>Eukaryota</taxon>
        <taxon>Fungi</taxon>
        <taxon>Dikarya</taxon>
        <taxon>Ascomycota</taxon>
        <taxon>Pezizomycotina</taxon>
        <taxon>Dothideomycetes</taxon>
        <taxon>Dothideomycetidae</taxon>
        <taxon>Dothideales</taxon>
        <taxon>Saccotheciaceae</taxon>
        <taxon>Aureobasidium</taxon>
    </lineage>
</organism>
<dbReference type="Gene3D" id="3.40.50.720">
    <property type="entry name" value="NAD(P)-binding Rossmann-like Domain"/>
    <property type="match status" value="1"/>
</dbReference>
<protein>
    <submittedName>
        <fullName evidence="3">NAD binding Rossmann fold oxidoreductase</fullName>
    </submittedName>
</protein>
<feature type="domain" description="Gfo/Idh/MocA-like oxidoreductase N-terminal" evidence="1">
    <location>
        <begin position="96"/>
        <end position="239"/>
    </location>
</feature>
<evidence type="ECO:0000313" key="3">
    <source>
        <dbReference type="EMBL" id="THX25617.1"/>
    </source>
</evidence>
<dbReference type="Gene3D" id="3.30.360.10">
    <property type="entry name" value="Dihydrodipicolinate Reductase, domain 2"/>
    <property type="match status" value="2"/>
</dbReference>
<accession>A0AB74JP86</accession>
<dbReference type="InterPro" id="IPR051450">
    <property type="entry name" value="Gfo/Idh/MocA_Oxidoreductases"/>
</dbReference>
<dbReference type="Pfam" id="PF01408">
    <property type="entry name" value="GFO_IDH_MocA"/>
    <property type="match status" value="1"/>
</dbReference>
<dbReference type="AlphaFoldDB" id="A0AB74JP86"/>
<sequence>MSPRSVSDMLRSIHDCLSFQLTITLASTGQINATLYIKVDPLGDRLSLRKHTAKFQHWISPQNQELYVDSSIQPHTTISESTTMPLLETSAMDERLRFIVIGAGQRGVSYANPVSQMPNAAIYAVAEPVNFRRQHFGKTYIWGRDGKPSAGQEFSDWKQWLAWEIERRELERSGKTVPPGVDGVFVCTLDSMHVEIMLAIAPLNIHVLCEKPLATSLADCVSILRAFSRNPQEKIFSVGHVLRYSPHNQLLRRLLLTDRVIGDILSVEHTEPVGWWHFAHSYTRGPWRRATDNKDGSLLTKSCHDIDFLLWLLSQTPDGTDKEISAHLPKTITSTGALNQFKRSRKPNRAGEATNCLTCPYERQCQYSAVKIYDDARLAVGHTHWLNHVVHDIEDTLHLSGVDAARRSLYANLEQDYIKGVTPDEEIAKRPWYGRCVYESDNDVCDDQVVTIKWDEDNQSPLYSPGKLATLHMVANTEKECERRGIIYGSHGELSYNGKTIRYFDFVQGQETVIETPDAPEFEQKIKSHGGGDRGLATAFVSAVEAVERKGIEAEEAQRQFVGCTLEDAVRAHAVVFAAEEARRDEKVIQWKTWWETKRLQCEIESQAV</sequence>
<comment type="caution">
    <text evidence="3">The sequence shown here is derived from an EMBL/GenBank/DDBJ whole genome shotgun (WGS) entry which is preliminary data.</text>
</comment>
<dbReference type="PANTHER" id="PTHR43377:SF12">
    <property type="entry name" value="BINDING ROSSMANN FOLD OXIDOREDUCTASE, PUTATIVE (AFU_ORTHOLOGUE AFUA_3G11840)-RELATED"/>
    <property type="match status" value="1"/>
</dbReference>